<keyword evidence="4" id="KW-0804">Transcription</keyword>
<dbReference type="InterPro" id="IPR013325">
    <property type="entry name" value="RNA_pol_sigma_r2"/>
</dbReference>
<evidence type="ECO:0000259" key="6">
    <source>
        <dbReference type="Pfam" id="PF08281"/>
    </source>
</evidence>
<dbReference type="RefSeq" id="WP_162447629.1">
    <property type="nucleotide sequence ID" value="NZ_CP048222.1"/>
</dbReference>
<evidence type="ECO:0000256" key="3">
    <source>
        <dbReference type="ARBA" id="ARBA00023082"/>
    </source>
</evidence>
<accession>A0A6C0GU27</accession>
<dbReference type="InterPro" id="IPR013324">
    <property type="entry name" value="RNA_pol_sigma_r3/r4-like"/>
</dbReference>
<dbReference type="PANTHER" id="PTHR43133">
    <property type="entry name" value="RNA POLYMERASE ECF-TYPE SIGMA FACTO"/>
    <property type="match status" value="1"/>
</dbReference>
<sequence length="352" mass="41241">MAAHTLKDIHSLHVTISQLLQQAGWKTDDPSQVSLTLPLVTYIQSSESGLYDYCLYRENGQVLAIIEVQFTCKDLEIGEYKAVEYINQLEKKQPFRPFAYQSNGQEIFIWNDAKRCMQRVDVFFCRQLLEDMLQTSMAENKYLLNSKITEGITEDRKIWEDFKKGDYTAFTSIYKKHIQPLYNFGSKITSDRALVEDCIHDLFVELWKSRQNLCEVNSIKYYLFKSLKRKLIRSLGKKSAQHYLVEDYNFEFVFSHEFALITSQITQEQEKNLAAALRTLSDRQREAIFLRFYEGFSYEEIASVMSITVKTAYNFVYMALSELRKNLVHLIPVLLMLHHFSTSISSFLPLLF</sequence>
<feature type="domain" description="RNA polymerase sigma-70 region 2" evidence="5">
    <location>
        <begin position="173"/>
        <end position="239"/>
    </location>
</feature>
<dbReference type="Pfam" id="PF04542">
    <property type="entry name" value="Sigma70_r2"/>
    <property type="match status" value="1"/>
</dbReference>
<dbReference type="CDD" id="cd06171">
    <property type="entry name" value="Sigma70_r4"/>
    <property type="match status" value="1"/>
</dbReference>
<dbReference type="InterPro" id="IPR014284">
    <property type="entry name" value="RNA_pol_sigma-70_dom"/>
</dbReference>
<dbReference type="AlphaFoldDB" id="A0A6C0GU27"/>
<dbReference type="Gene3D" id="1.10.10.10">
    <property type="entry name" value="Winged helix-like DNA-binding domain superfamily/Winged helix DNA-binding domain"/>
    <property type="match status" value="1"/>
</dbReference>
<name>A0A6C0GU27_9BACT</name>
<dbReference type="InterPro" id="IPR039425">
    <property type="entry name" value="RNA_pol_sigma-70-like"/>
</dbReference>
<feature type="domain" description="RNA polymerase sigma factor 70 region 4 type 2" evidence="6">
    <location>
        <begin position="272"/>
        <end position="323"/>
    </location>
</feature>
<dbReference type="GO" id="GO:0006352">
    <property type="term" value="P:DNA-templated transcription initiation"/>
    <property type="evidence" value="ECO:0007669"/>
    <property type="project" value="InterPro"/>
</dbReference>
<evidence type="ECO:0000256" key="2">
    <source>
        <dbReference type="ARBA" id="ARBA00023015"/>
    </source>
</evidence>
<keyword evidence="8" id="KW-1185">Reference proteome</keyword>
<dbReference type="SUPFAM" id="SSF88946">
    <property type="entry name" value="Sigma2 domain of RNA polymerase sigma factors"/>
    <property type="match status" value="1"/>
</dbReference>
<dbReference type="Gene3D" id="3.90.1570.30">
    <property type="match status" value="1"/>
</dbReference>
<dbReference type="InterPro" id="IPR036388">
    <property type="entry name" value="WH-like_DNA-bd_sf"/>
</dbReference>
<keyword evidence="2" id="KW-0805">Transcription regulation</keyword>
<comment type="similarity">
    <text evidence="1">Belongs to the sigma-70 factor family. ECF subfamily.</text>
</comment>
<dbReference type="PANTHER" id="PTHR43133:SF46">
    <property type="entry name" value="RNA POLYMERASE SIGMA-70 FACTOR ECF SUBFAMILY"/>
    <property type="match status" value="1"/>
</dbReference>
<dbReference type="NCBIfam" id="TIGR02937">
    <property type="entry name" value="sigma70-ECF"/>
    <property type="match status" value="1"/>
</dbReference>
<protein>
    <submittedName>
        <fullName evidence="7">Sigma-70 family RNA polymerase sigma factor</fullName>
    </submittedName>
</protein>
<keyword evidence="3" id="KW-0731">Sigma factor</keyword>
<dbReference type="Proteomes" id="UP000480178">
    <property type="component" value="Chromosome"/>
</dbReference>
<evidence type="ECO:0000259" key="5">
    <source>
        <dbReference type="Pfam" id="PF04542"/>
    </source>
</evidence>
<dbReference type="GO" id="GO:0003677">
    <property type="term" value="F:DNA binding"/>
    <property type="evidence" value="ECO:0007669"/>
    <property type="project" value="InterPro"/>
</dbReference>
<dbReference type="Gene3D" id="1.10.1740.10">
    <property type="match status" value="1"/>
</dbReference>
<dbReference type="KEGG" id="rhoz:GXP67_36050"/>
<evidence type="ECO:0000256" key="4">
    <source>
        <dbReference type="ARBA" id="ARBA00023163"/>
    </source>
</evidence>
<dbReference type="InterPro" id="IPR007627">
    <property type="entry name" value="RNA_pol_sigma70_r2"/>
</dbReference>
<dbReference type="EMBL" id="CP048222">
    <property type="protein sequence ID" value="QHT71699.1"/>
    <property type="molecule type" value="Genomic_DNA"/>
</dbReference>
<evidence type="ECO:0000313" key="7">
    <source>
        <dbReference type="EMBL" id="QHT71699.1"/>
    </source>
</evidence>
<evidence type="ECO:0000313" key="8">
    <source>
        <dbReference type="Proteomes" id="UP000480178"/>
    </source>
</evidence>
<dbReference type="Pfam" id="PF08281">
    <property type="entry name" value="Sigma70_r4_2"/>
    <property type="match status" value="1"/>
</dbReference>
<dbReference type="GO" id="GO:0016987">
    <property type="term" value="F:sigma factor activity"/>
    <property type="evidence" value="ECO:0007669"/>
    <property type="project" value="UniProtKB-KW"/>
</dbReference>
<organism evidence="7 8">
    <name type="scientific">Rhodocytophaga rosea</name>
    <dbReference type="NCBI Taxonomy" id="2704465"/>
    <lineage>
        <taxon>Bacteria</taxon>
        <taxon>Pseudomonadati</taxon>
        <taxon>Bacteroidota</taxon>
        <taxon>Cytophagia</taxon>
        <taxon>Cytophagales</taxon>
        <taxon>Rhodocytophagaceae</taxon>
        <taxon>Rhodocytophaga</taxon>
    </lineage>
</organism>
<reference evidence="7 8" key="1">
    <citation type="submission" date="2020-01" db="EMBL/GenBank/DDBJ databases">
        <authorList>
            <person name="Kim M.K."/>
        </authorList>
    </citation>
    <scope>NUCLEOTIDE SEQUENCE [LARGE SCALE GENOMIC DNA]</scope>
    <source>
        <strain evidence="7 8">172606-1</strain>
    </source>
</reference>
<gene>
    <name evidence="7" type="ORF">GXP67_36050</name>
</gene>
<proteinExistence type="inferred from homology"/>
<evidence type="ECO:0000256" key="1">
    <source>
        <dbReference type="ARBA" id="ARBA00010641"/>
    </source>
</evidence>
<dbReference type="SUPFAM" id="SSF88659">
    <property type="entry name" value="Sigma3 and sigma4 domains of RNA polymerase sigma factors"/>
    <property type="match status" value="1"/>
</dbReference>
<dbReference type="InterPro" id="IPR013249">
    <property type="entry name" value="RNA_pol_sigma70_r4_t2"/>
</dbReference>